<reference evidence="6 7" key="1">
    <citation type="submission" date="2019-04" db="EMBL/GenBank/DDBJ databases">
        <authorList>
            <person name="Van Vliet M D."/>
        </authorList>
    </citation>
    <scope>NUCLEOTIDE SEQUENCE [LARGE SCALE GENOMIC DNA]</scope>
    <source>
        <strain evidence="6 7">F21</strain>
    </source>
</reference>
<evidence type="ECO:0000256" key="5">
    <source>
        <dbReference type="RuleBase" id="RU003690"/>
    </source>
</evidence>
<dbReference type="Gene3D" id="3.20.20.80">
    <property type="entry name" value="Glycosidases"/>
    <property type="match status" value="1"/>
</dbReference>
<accession>A0A6C2UQL0</accession>
<name>A0A6C2UQL0_9BACT</name>
<evidence type="ECO:0000313" key="6">
    <source>
        <dbReference type="EMBL" id="VGO22575.1"/>
    </source>
</evidence>
<organism evidence="6 7">
    <name type="scientific">Pontiella sulfatireligans</name>
    <dbReference type="NCBI Taxonomy" id="2750658"/>
    <lineage>
        <taxon>Bacteria</taxon>
        <taxon>Pseudomonadati</taxon>
        <taxon>Kiritimatiellota</taxon>
        <taxon>Kiritimatiellia</taxon>
        <taxon>Kiritimatiellales</taxon>
        <taxon>Pontiellaceae</taxon>
        <taxon>Pontiella</taxon>
    </lineage>
</organism>
<keyword evidence="3" id="KW-0326">Glycosidase</keyword>
<protein>
    <submittedName>
        <fullName evidence="6">1,4-beta-D-glucan glucohydrolase</fullName>
    </submittedName>
</protein>
<sequence>MLEFPDQFLWGSAVSGHQIDGGNKHSDWWHWELATDSQPLSGKAVDHWNRFEEDHELLEAMGHQAFRFGIEWARIEPRRGEFDPEAVEHYRRMLQSLRDRGIKICLTLHHWVLPQWVAEQNDWCNPDTVDQFLSYVEFVVQEFVAFPELWITLNEPMVAALAGNISGDFPPQRRSLKAFRQVTRNMLRAHAGAYRLIHQHCPGARVGLAMAYPYLQAWGSRGLAGWYERLAMRISKTVIFQAWDRSVHTGRFHPLFGRGAVNGLRGSIDFCGINYYFRVTPRFSWRRPRTGFLDLDAVPEGIDTNDFKWQIWPEGIRRTIEDVWARFKKPIFITENGIADKDDSKRGRYIVEHLRQIHQAQQNGIPVDGYFHWSFIDNFEWKEGFEMKFGLVEVDPDDENLTRHPRPSAKLYSRIIQNNGITA</sequence>
<dbReference type="GO" id="GO:0008422">
    <property type="term" value="F:beta-glucosidase activity"/>
    <property type="evidence" value="ECO:0007669"/>
    <property type="project" value="TreeGrafter"/>
</dbReference>
<evidence type="ECO:0000256" key="4">
    <source>
        <dbReference type="PROSITE-ProRule" id="PRU10055"/>
    </source>
</evidence>
<dbReference type="SUPFAM" id="SSF51445">
    <property type="entry name" value="(Trans)glycosidases"/>
    <property type="match status" value="1"/>
</dbReference>
<feature type="active site" description="Nucleophile" evidence="4">
    <location>
        <position position="335"/>
    </location>
</feature>
<keyword evidence="2 6" id="KW-0378">Hydrolase</keyword>
<gene>
    <name evidence="6" type="primary">gghA</name>
    <name evidence="6" type="ORF">SCARR_04660</name>
</gene>
<dbReference type="GO" id="GO:0005975">
    <property type="term" value="P:carbohydrate metabolic process"/>
    <property type="evidence" value="ECO:0007669"/>
    <property type="project" value="InterPro"/>
</dbReference>
<dbReference type="PANTHER" id="PTHR10353">
    <property type="entry name" value="GLYCOSYL HYDROLASE"/>
    <property type="match status" value="1"/>
</dbReference>
<evidence type="ECO:0000256" key="2">
    <source>
        <dbReference type="ARBA" id="ARBA00022801"/>
    </source>
</evidence>
<dbReference type="PANTHER" id="PTHR10353:SF209">
    <property type="entry name" value="GALACTOLIPID GALACTOSYLTRANSFERASE SFR2, CHLOROPLASTIC"/>
    <property type="match status" value="1"/>
</dbReference>
<dbReference type="Pfam" id="PF00232">
    <property type="entry name" value="Glyco_hydro_1"/>
    <property type="match status" value="1"/>
</dbReference>
<dbReference type="InterPro" id="IPR001360">
    <property type="entry name" value="Glyco_hydro_1"/>
</dbReference>
<keyword evidence="7" id="KW-1185">Reference proteome</keyword>
<dbReference type="Proteomes" id="UP000346198">
    <property type="component" value="Unassembled WGS sequence"/>
</dbReference>
<dbReference type="PROSITE" id="PS00572">
    <property type="entry name" value="GLYCOSYL_HYDROL_F1_1"/>
    <property type="match status" value="1"/>
</dbReference>
<dbReference type="InterPro" id="IPR018120">
    <property type="entry name" value="Glyco_hydro_1_AS"/>
</dbReference>
<evidence type="ECO:0000256" key="1">
    <source>
        <dbReference type="ARBA" id="ARBA00010838"/>
    </source>
</evidence>
<proteinExistence type="inferred from homology"/>
<evidence type="ECO:0000256" key="3">
    <source>
        <dbReference type="ARBA" id="ARBA00023295"/>
    </source>
</evidence>
<dbReference type="RefSeq" id="WP_168433543.1">
    <property type="nucleotide sequence ID" value="NZ_CAAHFH010000002.1"/>
</dbReference>
<dbReference type="InterPro" id="IPR017853">
    <property type="entry name" value="GH"/>
</dbReference>
<evidence type="ECO:0000313" key="7">
    <source>
        <dbReference type="Proteomes" id="UP000346198"/>
    </source>
</evidence>
<dbReference type="PRINTS" id="PR00131">
    <property type="entry name" value="GLHYDRLASE1"/>
</dbReference>
<comment type="similarity">
    <text evidence="1 5">Belongs to the glycosyl hydrolase 1 family.</text>
</comment>
<dbReference type="AlphaFoldDB" id="A0A6C2UQL0"/>
<dbReference type="EMBL" id="CAAHFH010000002">
    <property type="protein sequence ID" value="VGO22575.1"/>
    <property type="molecule type" value="Genomic_DNA"/>
</dbReference>